<evidence type="ECO:0000256" key="3">
    <source>
        <dbReference type="ARBA" id="ARBA00023172"/>
    </source>
</evidence>
<dbReference type="InterPro" id="IPR002104">
    <property type="entry name" value="Integrase_catalytic"/>
</dbReference>
<dbReference type="InterPro" id="IPR050090">
    <property type="entry name" value="Tyrosine_recombinase_XerCD"/>
</dbReference>
<feature type="domain" description="Tyr recombinase" evidence="5">
    <location>
        <begin position="180"/>
        <end position="386"/>
    </location>
</feature>
<name>A0ABU1SFY8_9MICO</name>
<evidence type="ECO:0000256" key="4">
    <source>
        <dbReference type="PROSITE-ProRule" id="PRU01248"/>
    </source>
</evidence>
<comment type="caution">
    <text evidence="7">The sequence shown here is derived from an EMBL/GenBank/DDBJ whole genome shotgun (WGS) entry which is preliminary data.</text>
</comment>
<dbReference type="PANTHER" id="PTHR30349">
    <property type="entry name" value="PHAGE INTEGRASE-RELATED"/>
    <property type="match status" value="1"/>
</dbReference>
<dbReference type="SUPFAM" id="SSF56349">
    <property type="entry name" value="DNA breaking-rejoining enzymes"/>
    <property type="match status" value="1"/>
</dbReference>
<dbReference type="Pfam" id="PF14659">
    <property type="entry name" value="Phage_int_SAM_3"/>
    <property type="match status" value="1"/>
</dbReference>
<keyword evidence="1" id="KW-0229">DNA integration</keyword>
<dbReference type="Proteomes" id="UP001259347">
    <property type="component" value="Unassembled WGS sequence"/>
</dbReference>
<gene>
    <name evidence="7" type="ORF">J2Y69_002471</name>
</gene>
<keyword evidence="2 4" id="KW-0238">DNA-binding</keyword>
<feature type="domain" description="Core-binding (CB)" evidence="6">
    <location>
        <begin position="63"/>
        <end position="159"/>
    </location>
</feature>
<dbReference type="InterPro" id="IPR044068">
    <property type="entry name" value="CB"/>
</dbReference>
<dbReference type="InterPro" id="IPR004107">
    <property type="entry name" value="Integrase_SAM-like_N"/>
</dbReference>
<proteinExistence type="predicted"/>
<evidence type="ECO:0000256" key="2">
    <source>
        <dbReference type="ARBA" id="ARBA00023125"/>
    </source>
</evidence>
<sequence>MSRGAKGEGSVYEYRDGYRAYVTVKGKRKYFYFPDVNKSTAAAMLRTRLNQRDDGTLPRGKEVTLGAWMRHWVGAADLTPKTRYNYERNIERYVTPMLGHIKLGDLEPEDLEDLYGAMSAGALSRPGRDAKGKITRKPLSGNHVRNVHANIRAALNVAVKRRRVARNVALAVVLARTEKPQMQTLSREDARRVLEAAMQVPDAARWYLDLVYGMRPAEVLGLEAVHADRASGVIQVRQQLMRVPGKGMLLLPYTKTSAGRRDIPAPPALFDLIDRARQHQMENRIAFGEKYVEWEYEGRPTSLLFTLDDGRPIDSTVDRRAWIALLAAVGLPAERRYIGRHTAASVMIDMGMDVAVVAGILGHKKTSFTYDTYVHPMLDAKKRATDQLAAAYGI</sequence>
<keyword evidence="8" id="KW-1185">Reference proteome</keyword>
<dbReference type="EMBL" id="JAVDUM010000010">
    <property type="protein sequence ID" value="MDR6867863.1"/>
    <property type="molecule type" value="Genomic_DNA"/>
</dbReference>
<protein>
    <submittedName>
        <fullName evidence="7">Integrase</fullName>
    </submittedName>
</protein>
<keyword evidence="3" id="KW-0233">DNA recombination</keyword>
<evidence type="ECO:0000256" key="1">
    <source>
        <dbReference type="ARBA" id="ARBA00022908"/>
    </source>
</evidence>
<dbReference type="PANTHER" id="PTHR30349:SF91">
    <property type="entry name" value="INTA PROTEIN"/>
    <property type="match status" value="1"/>
</dbReference>
<evidence type="ECO:0000259" key="6">
    <source>
        <dbReference type="PROSITE" id="PS51900"/>
    </source>
</evidence>
<dbReference type="PROSITE" id="PS51898">
    <property type="entry name" value="TYR_RECOMBINASE"/>
    <property type="match status" value="1"/>
</dbReference>
<dbReference type="InterPro" id="IPR011010">
    <property type="entry name" value="DNA_brk_join_enz"/>
</dbReference>
<dbReference type="InterPro" id="IPR013762">
    <property type="entry name" value="Integrase-like_cat_sf"/>
</dbReference>
<reference evidence="7 8" key="1">
    <citation type="submission" date="2023-07" db="EMBL/GenBank/DDBJ databases">
        <title>Sorghum-associated microbial communities from plants grown in Nebraska, USA.</title>
        <authorList>
            <person name="Schachtman D."/>
        </authorList>
    </citation>
    <scope>NUCLEOTIDE SEQUENCE [LARGE SCALE GENOMIC DNA]</scope>
    <source>
        <strain evidence="7 8">2980</strain>
    </source>
</reference>
<evidence type="ECO:0000313" key="7">
    <source>
        <dbReference type="EMBL" id="MDR6867863.1"/>
    </source>
</evidence>
<dbReference type="PROSITE" id="PS51900">
    <property type="entry name" value="CB"/>
    <property type="match status" value="1"/>
</dbReference>
<evidence type="ECO:0000259" key="5">
    <source>
        <dbReference type="PROSITE" id="PS51898"/>
    </source>
</evidence>
<dbReference type="Gene3D" id="1.10.443.10">
    <property type="entry name" value="Intergrase catalytic core"/>
    <property type="match status" value="1"/>
</dbReference>
<dbReference type="InterPro" id="IPR010998">
    <property type="entry name" value="Integrase_recombinase_N"/>
</dbReference>
<evidence type="ECO:0000313" key="8">
    <source>
        <dbReference type="Proteomes" id="UP001259347"/>
    </source>
</evidence>
<dbReference type="Pfam" id="PF00589">
    <property type="entry name" value="Phage_integrase"/>
    <property type="match status" value="1"/>
</dbReference>
<dbReference type="RefSeq" id="WP_310021111.1">
    <property type="nucleotide sequence ID" value="NZ_JAVDUM010000010.1"/>
</dbReference>
<dbReference type="CDD" id="cd01189">
    <property type="entry name" value="INT_ICEBs1_C_like"/>
    <property type="match status" value="1"/>
</dbReference>
<organism evidence="7 8">
    <name type="scientific">Microbacterium resistens</name>
    <dbReference type="NCBI Taxonomy" id="156977"/>
    <lineage>
        <taxon>Bacteria</taxon>
        <taxon>Bacillati</taxon>
        <taxon>Actinomycetota</taxon>
        <taxon>Actinomycetes</taxon>
        <taxon>Micrococcales</taxon>
        <taxon>Microbacteriaceae</taxon>
        <taxon>Microbacterium</taxon>
    </lineage>
</organism>
<accession>A0ABU1SFY8</accession>
<dbReference type="Gene3D" id="1.10.150.130">
    <property type="match status" value="1"/>
</dbReference>